<sequence>MYLEVKLRLVPIINSIGNTKLEVSNNSQKIYGLPQCIQELSEKDCNHCWVSAFGYMPWCCYGKAGGRVSVRSVGFEDEIFIRWEIIMPVPKRTCLLII</sequence>
<dbReference type="CDD" id="cd23509">
    <property type="entry name" value="Gnk2-like"/>
    <property type="match status" value="1"/>
</dbReference>
<evidence type="ECO:0000313" key="5">
    <source>
        <dbReference type="Proteomes" id="UP000238479"/>
    </source>
</evidence>
<evidence type="ECO:0000313" key="4">
    <source>
        <dbReference type="EMBL" id="PRQ54381.1"/>
    </source>
</evidence>
<feature type="domain" description="Gnk2-homologous" evidence="3">
    <location>
        <begin position="1"/>
        <end position="82"/>
    </location>
</feature>
<dbReference type="Gene3D" id="3.30.430.20">
    <property type="entry name" value="Gnk2 domain, C-X8-C-X2-C motif"/>
    <property type="match status" value="1"/>
</dbReference>
<proteinExistence type="predicted"/>
<dbReference type="STRING" id="74649.A0A2P6S6R9"/>
<organism evidence="4 5">
    <name type="scientific">Rosa chinensis</name>
    <name type="common">China rose</name>
    <dbReference type="NCBI Taxonomy" id="74649"/>
    <lineage>
        <taxon>Eukaryota</taxon>
        <taxon>Viridiplantae</taxon>
        <taxon>Streptophyta</taxon>
        <taxon>Embryophyta</taxon>
        <taxon>Tracheophyta</taxon>
        <taxon>Spermatophyta</taxon>
        <taxon>Magnoliopsida</taxon>
        <taxon>eudicotyledons</taxon>
        <taxon>Gunneridae</taxon>
        <taxon>Pentapetalae</taxon>
        <taxon>rosids</taxon>
        <taxon>fabids</taxon>
        <taxon>Rosales</taxon>
        <taxon>Rosaceae</taxon>
        <taxon>Rosoideae</taxon>
        <taxon>Rosoideae incertae sedis</taxon>
        <taxon>Rosa</taxon>
    </lineage>
</organism>
<dbReference type="PROSITE" id="PS51473">
    <property type="entry name" value="GNK2"/>
    <property type="match status" value="1"/>
</dbReference>
<keyword evidence="1" id="KW-0732">Signal</keyword>
<dbReference type="Pfam" id="PF01657">
    <property type="entry name" value="Stress-antifung"/>
    <property type="match status" value="1"/>
</dbReference>
<keyword evidence="2" id="KW-0677">Repeat</keyword>
<dbReference type="InterPro" id="IPR038408">
    <property type="entry name" value="GNK2_sf"/>
</dbReference>
<dbReference type="InterPro" id="IPR002902">
    <property type="entry name" value="GNK2"/>
</dbReference>
<dbReference type="EMBL" id="PDCK01000039">
    <property type="protein sequence ID" value="PRQ54381.1"/>
    <property type="molecule type" value="Genomic_DNA"/>
</dbReference>
<evidence type="ECO:0000256" key="2">
    <source>
        <dbReference type="ARBA" id="ARBA00022737"/>
    </source>
</evidence>
<evidence type="ECO:0000256" key="1">
    <source>
        <dbReference type="ARBA" id="ARBA00022729"/>
    </source>
</evidence>
<gene>
    <name evidence="4" type="ORF">RchiOBHm_Chr1g0312991</name>
</gene>
<accession>A0A2P6S6R9</accession>
<keyword evidence="5" id="KW-1185">Reference proteome</keyword>
<dbReference type="Proteomes" id="UP000238479">
    <property type="component" value="Chromosome 1"/>
</dbReference>
<dbReference type="Gramene" id="PRQ54381">
    <property type="protein sequence ID" value="PRQ54381"/>
    <property type="gene ID" value="RchiOBHm_Chr1g0312991"/>
</dbReference>
<comment type="caution">
    <text evidence="4">The sequence shown here is derived from an EMBL/GenBank/DDBJ whole genome shotgun (WGS) entry which is preliminary data.</text>
</comment>
<dbReference type="AlphaFoldDB" id="A0A2P6S6R9"/>
<reference evidence="4 5" key="1">
    <citation type="journal article" date="2018" name="Nat. Genet.">
        <title>The Rosa genome provides new insights in the design of modern roses.</title>
        <authorList>
            <person name="Bendahmane M."/>
        </authorList>
    </citation>
    <scope>NUCLEOTIDE SEQUENCE [LARGE SCALE GENOMIC DNA]</scope>
    <source>
        <strain evidence="5">cv. Old Blush</strain>
    </source>
</reference>
<evidence type="ECO:0000259" key="3">
    <source>
        <dbReference type="PROSITE" id="PS51473"/>
    </source>
</evidence>
<name>A0A2P6S6R9_ROSCH</name>
<protein>
    <submittedName>
        <fullName evidence="4">Putative Gnk2-like domain-containing protein</fullName>
    </submittedName>
</protein>